<proteinExistence type="predicted"/>
<name>A0ACA9RPQ0_9GLOM</name>
<accession>A0ACA9RPQ0</accession>
<comment type="caution">
    <text evidence="1">The sequence shown here is derived from an EMBL/GenBank/DDBJ whole genome shotgun (WGS) entry which is preliminary data.</text>
</comment>
<dbReference type="EMBL" id="CAJVQC010061420">
    <property type="protein sequence ID" value="CAG8801749.1"/>
    <property type="molecule type" value="Genomic_DNA"/>
</dbReference>
<dbReference type="Proteomes" id="UP000789920">
    <property type="component" value="Unassembled WGS sequence"/>
</dbReference>
<evidence type="ECO:0000313" key="1">
    <source>
        <dbReference type="EMBL" id="CAG8801749.1"/>
    </source>
</evidence>
<reference evidence="1" key="1">
    <citation type="submission" date="2021-06" db="EMBL/GenBank/DDBJ databases">
        <authorList>
            <person name="Kallberg Y."/>
            <person name="Tangrot J."/>
            <person name="Rosling A."/>
        </authorList>
    </citation>
    <scope>NUCLEOTIDE SEQUENCE</scope>
    <source>
        <strain evidence="1">MA461A</strain>
    </source>
</reference>
<sequence>MAQNESDSEHSEYEELYEKSKTTNQSKGHSKSFVWDYFDKDKNDMSELTILNSVKEIINDTKDIVKVKEIDTSLEIIYKTINILVLIITIRMLEK</sequence>
<evidence type="ECO:0000313" key="2">
    <source>
        <dbReference type="Proteomes" id="UP000789920"/>
    </source>
</evidence>
<keyword evidence="2" id="KW-1185">Reference proteome</keyword>
<gene>
    <name evidence="1" type="ORF">RPERSI_LOCUS21175</name>
</gene>
<organism evidence="1 2">
    <name type="scientific">Racocetra persica</name>
    <dbReference type="NCBI Taxonomy" id="160502"/>
    <lineage>
        <taxon>Eukaryota</taxon>
        <taxon>Fungi</taxon>
        <taxon>Fungi incertae sedis</taxon>
        <taxon>Mucoromycota</taxon>
        <taxon>Glomeromycotina</taxon>
        <taxon>Glomeromycetes</taxon>
        <taxon>Diversisporales</taxon>
        <taxon>Gigasporaceae</taxon>
        <taxon>Racocetra</taxon>
    </lineage>
</organism>
<feature type="non-terminal residue" evidence="1">
    <location>
        <position position="95"/>
    </location>
</feature>
<protein>
    <submittedName>
        <fullName evidence="1">3930_t:CDS:1</fullName>
    </submittedName>
</protein>